<gene>
    <name evidence="2" type="ORF">BLI009_09840</name>
</gene>
<dbReference type="EMBL" id="CP071248">
    <property type="protein sequence ID" value="QSP97278.1"/>
    <property type="molecule type" value="Genomic_DNA"/>
</dbReference>
<evidence type="ECO:0000256" key="1">
    <source>
        <dbReference type="SAM" id="Phobius"/>
    </source>
</evidence>
<evidence type="ECO:0000313" key="2">
    <source>
        <dbReference type="EMBL" id="QSP97278.1"/>
    </source>
</evidence>
<dbReference type="AlphaFoldDB" id="A0AAX1LJJ4"/>
<sequence length="514" mass="58951">MPCDKDQPCGRTPFAEFVDEDALADTDRNISMIRRCDPQLEFIYRLFSGMHIHTSGDSLSSDMRWQREYKRQIDITQLSQQVETYDIEVDWHALGRIALDCGITIKEGDIVPLPLFRFRRFVQTEFECSSDPTVFFSHRTFNQRLAAMLATYGLTAWNKSLNQEELKTWYEARWMPVFRFGGNYREDETTHLIGEQQEIYEAVSGETSKFLQYVEDDEQMRLRKRYLDDLYRLKENYPVLTYVRAKTEGCTILRFRICRYQTRVARSEYGREVNTPSSSWYKRALLAFCGATLVEYSYQWLRDSTFLKIVFPKDCRSAHACTVGGMLESSDAEFSDGVLFSSVHREHGSPDGSDAYLRCYVIPKFRATVRFLVPELLEIMFLTLVALIWGFIPWSGVSAHVPASLFLTVGITQLGAAFLAGDINESPFLTNALKTPRTTMILASILHCVLLTVTLIDTDATAKTLSIDSGVGSFERIMVTIVYAMSGLSVFVMVAWAAIYLFWRISDRPARTPH</sequence>
<feature type="transmembrane region" description="Helical" evidence="1">
    <location>
        <begin position="440"/>
        <end position="457"/>
    </location>
</feature>
<keyword evidence="1" id="KW-0472">Membrane</keyword>
<protein>
    <submittedName>
        <fullName evidence="2">Uncharacterized protein</fullName>
    </submittedName>
</protein>
<evidence type="ECO:0000313" key="3">
    <source>
        <dbReference type="Proteomes" id="UP000663618"/>
    </source>
</evidence>
<proteinExistence type="predicted"/>
<dbReference type="RefSeq" id="WP_065436685.1">
    <property type="nucleotide sequence ID" value="NZ_CP071248.1"/>
</dbReference>
<feature type="transmembrane region" description="Helical" evidence="1">
    <location>
        <begin position="398"/>
        <end position="419"/>
    </location>
</feature>
<name>A0AAX1LJJ4_BIFLI</name>
<feature type="transmembrane region" description="Helical" evidence="1">
    <location>
        <begin position="477"/>
        <end position="503"/>
    </location>
</feature>
<accession>A0AAX1LJJ4</accession>
<dbReference type="Proteomes" id="UP000663618">
    <property type="component" value="Chromosome"/>
</dbReference>
<organism evidence="2 3">
    <name type="scientific">Bifidobacterium longum subsp. infantis</name>
    <dbReference type="NCBI Taxonomy" id="1682"/>
    <lineage>
        <taxon>Bacteria</taxon>
        <taxon>Bacillati</taxon>
        <taxon>Actinomycetota</taxon>
        <taxon>Actinomycetes</taxon>
        <taxon>Bifidobacteriales</taxon>
        <taxon>Bifidobacteriaceae</taxon>
        <taxon>Bifidobacterium</taxon>
    </lineage>
</organism>
<keyword evidence="1" id="KW-0812">Transmembrane</keyword>
<feature type="transmembrane region" description="Helical" evidence="1">
    <location>
        <begin position="371"/>
        <end position="392"/>
    </location>
</feature>
<keyword evidence="1" id="KW-1133">Transmembrane helix</keyword>
<reference evidence="2" key="1">
    <citation type="submission" date="2021-03" db="EMBL/GenBank/DDBJ databases">
        <title>Genome sequencing of Bifidobacterium longum subsp. infantis JCM 7009.</title>
        <authorList>
            <person name="Kim J."/>
        </authorList>
    </citation>
    <scope>NUCLEOTIDE SEQUENCE</scope>
    <source>
        <strain evidence="2">JCM 7009</strain>
    </source>
</reference>